<evidence type="ECO:0007829" key="8">
    <source>
        <dbReference type="PeptideAtlas" id="A0A804MCJ0"/>
    </source>
</evidence>
<keyword evidence="3" id="KW-0175">Coiled coil</keyword>
<dbReference type="GeneID" id="100273976"/>
<dbReference type="Proteomes" id="UP000007305">
    <property type="component" value="Chromosome 2"/>
</dbReference>
<protein>
    <recommendedName>
        <fullName evidence="5">SH3 domain-containing protein</fullName>
    </recommendedName>
</protein>
<dbReference type="Pfam" id="PF14604">
    <property type="entry name" value="SH3_9"/>
    <property type="match status" value="1"/>
</dbReference>
<organism evidence="6 7">
    <name type="scientific">Zea mays</name>
    <name type="common">Maize</name>
    <dbReference type="NCBI Taxonomy" id="4577"/>
    <lineage>
        <taxon>Eukaryota</taxon>
        <taxon>Viridiplantae</taxon>
        <taxon>Streptophyta</taxon>
        <taxon>Embryophyta</taxon>
        <taxon>Tracheophyta</taxon>
        <taxon>Spermatophyta</taxon>
        <taxon>Magnoliopsida</taxon>
        <taxon>Liliopsida</taxon>
        <taxon>Poales</taxon>
        <taxon>Poaceae</taxon>
        <taxon>PACMAD clade</taxon>
        <taxon>Panicoideae</taxon>
        <taxon>Andropogonodae</taxon>
        <taxon>Andropogoneae</taxon>
        <taxon>Tripsacinae</taxon>
        <taxon>Zea</taxon>
    </lineage>
</organism>
<dbReference type="InterPro" id="IPR036028">
    <property type="entry name" value="SH3-like_dom_sf"/>
</dbReference>
<dbReference type="Gramene" id="Zm00001eb075310_T001">
    <property type="protein sequence ID" value="Zm00001eb075310_P001"/>
    <property type="gene ID" value="Zm00001eb075310"/>
</dbReference>
<dbReference type="InterPro" id="IPR027267">
    <property type="entry name" value="AH/BAR_dom_sf"/>
</dbReference>
<keyword evidence="8" id="KW-1267">Proteomics identification</keyword>
<dbReference type="Gene3D" id="1.20.1270.60">
    <property type="entry name" value="Arfaptin homology (AH) domain/BAR domain"/>
    <property type="match status" value="1"/>
</dbReference>
<dbReference type="AlphaFoldDB" id="A0A804MCJ0"/>
<evidence type="ECO:0000256" key="2">
    <source>
        <dbReference type="PROSITE-ProRule" id="PRU00192"/>
    </source>
</evidence>
<keyword evidence="1 2" id="KW-0728">SH3 domain</keyword>
<dbReference type="RefSeq" id="XP_035820536.1">
    <property type="nucleotide sequence ID" value="XM_035964643.1"/>
</dbReference>
<evidence type="ECO:0000256" key="3">
    <source>
        <dbReference type="SAM" id="Coils"/>
    </source>
</evidence>
<keyword evidence="7" id="KW-1185">Reference proteome</keyword>
<feature type="domain" description="SH3" evidence="5">
    <location>
        <begin position="384"/>
        <end position="443"/>
    </location>
</feature>
<sequence length="453" mass="50219">MRCFLSRADGATERARTRFHHRGLVAGWLGVKGPCGKLTTAKAPLGESDERSNPTERTDLGRRRLVPSAGPVRRLVPISPPARRALLPPWRRCGSRPPGSRTRSLGRVCSSSLATGILIMRLQMSQRLNCIRDWKSFTYRLVLLKDIVRGVEGYIVTGSKQVEIGNKLSDDSQKYGVGNTCTSGDTLSKAATYFGKARSQMEKERGNMLKAFGTQVAEPLRAMVMGAPLEDARHMAQRYDRTRQEAEAQAVEVSRRQNRVRESTGNGDMVSKLEAAEYKLEELKSNMVGLGKEAIAAMSAVEAQQQRLTLQRLIALVEAERTYHQRVLEILDKLEEEMVSERQKIEAPPTPAAENYIPPPAPPSYDEINGAFASTSVNESVQSVDFFLGEALDSFNAESEFELTLSAGDIVIVRKISSNGWAEGECKGKAGWFPHAYIERQERVLASKVPHIF</sequence>
<dbReference type="Gene3D" id="2.30.30.40">
    <property type="entry name" value="SH3 Domains"/>
    <property type="match status" value="1"/>
</dbReference>
<dbReference type="InParanoid" id="A0A804MCJ0"/>
<evidence type="ECO:0000256" key="1">
    <source>
        <dbReference type="ARBA" id="ARBA00022443"/>
    </source>
</evidence>
<evidence type="ECO:0000313" key="6">
    <source>
        <dbReference type="EnsemblPlants" id="Zm00001eb075310_P001"/>
    </source>
</evidence>
<feature type="compositionally biased region" description="Basic and acidic residues" evidence="4">
    <location>
        <begin position="48"/>
        <end position="62"/>
    </location>
</feature>
<evidence type="ECO:0000256" key="4">
    <source>
        <dbReference type="SAM" id="MobiDB-lite"/>
    </source>
</evidence>
<dbReference type="OrthoDB" id="19092at2759"/>
<dbReference type="SUPFAM" id="SSF103657">
    <property type="entry name" value="BAR/IMD domain-like"/>
    <property type="match status" value="1"/>
</dbReference>
<reference evidence="6" key="3">
    <citation type="submission" date="2021-05" db="UniProtKB">
        <authorList>
            <consortium name="EnsemblPlants"/>
        </authorList>
    </citation>
    <scope>IDENTIFICATION</scope>
    <source>
        <strain evidence="6">cv. B73</strain>
    </source>
</reference>
<dbReference type="EnsemblPlants" id="Zm00001eb075310_T001">
    <property type="protein sequence ID" value="Zm00001eb075310_P001"/>
    <property type="gene ID" value="Zm00001eb075310"/>
</dbReference>
<dbReference type="PANTHER" id="PTHR14167:SF69">
    <property type="entry name" value="OS04G0539800 PROTEIN"/>
    <property type="match status" value="1"/>
</dbReference>
<accession>A0A804MCJ0</accession>
<evidence type="ECO:0000313" key="7">
    <source>
        <dbReference type="Proteomes" id="UP000007305"/>
    </source>
</evidence>
<dbReference type="SUPFAM" id="SSF50044">
    <property type="entry name" value="SH3-domain"/>
    <property type="match status" value="1"/>
</dbReference>
<feature type="region of interest" description="Disordered" evidence="4">
    <location>
        <begin position="40"/>
        <end position="64"/>
    </location>
</feature>
<name>A0A804MCJ0_MAIZE</name>
<reference evidence="6" key="2">
    <citation type="submission" date="2019-07" db="EMBL/GenBank/DDBJ databases">
        <authorList>
            <person name="Seetharam A."/>
            <person name="Woodhouse M."/>
            <person name="Cannon E."/>
        </authorList>
    </citation>
    <scope>NUCLEOTIDE SEQUENCE [LARGE SCALE GENOMIC DNA]</scope>
    <source>
        <strain evidence="6">cv. B73</strain>
    </source>
</reference>
<gene>
    <name evidence="6" type="primary">LOC100273976</name>
</gene>
<dbReference type="SMART" id="SM00326">
    <property type="entry name" value="SH3"/>
    <property type="match status" value="1"/>
</dbReference>
<dbReference type="PROSITE" id="PS50002">
    <property type="entry name" value="SH3"/>
    <property type="match status" value="1"/>
</dbReference>
<feature type="coiled-coil region" evidence="3">
    <location>
        <begin position="229"/>
        <end position="344"/>
    </location>
</feature>
<evidence type="ECO:0000259" key="5">
    <source>
        <dbReference type="PROSITE" id="PS50002"/>
    </source>
</evidence>
<dbReference type="InterPro" id="IPR001452">
    <property type="entry name" value="SH3_domain"/>
</dbReference>
<reference evidence="7" key="1">
    <citation type="submission" date="2015-12" db="EMBL/GenBank/DDBJ databases">
        <title>Update maize B73 reference genome by single molecule sequencing technologies.</title>
        <authorList>
            <consortium name="Maize Genome Sequencing Project"/>
            <person name="Ware D."/>
        </authorList>
    </citation>
    <scope>NUCLEOTIDE SEQUENCE [LARGE SCALE GENOMIC DNA]</scope>
    <source>
        <strain evidence="7">cv. B73</strain>
    </source>
</reference>
<dbReference type="PANTHER" id="PTHR14167">
    <property type="entry name" value="SH3 DOMAIN-CONTAINING"/>
    <property type="match status" value="1"/>
</dbReference>
<dbReference type="InterPro" id="IPR050384">
    <property type="entry name" value="Endophilin_SH3RF"/>
</dbReference>
<proteinExistence type="evidence at protein level"/>